<accession>A0ABV0VI11</accession>
<dbReference type="EMBL" id="JAHRIQ010108189">
    <property type="protein sequence ID" value="MEQ2256870.1"/>
    <property type="molecule type" value="Genomic_DNA"/>
</dbReference>
<organism evidence="2 3">
    <name type="scientific">Ilyodon furcidens</name>
    <name type="common">goldbreast splitfin</name>
    <dbReference type="NCBI Taxonomy" id="33524"/>
    <lineage>
        <taxon>Eukaryota</taxon>
        <taxon>Metazoa</taxon>
        <taxon>Chordata</taxon>
        <taxon>Craniata</taxon>
        <taxon>Vertebrata</taxon>
        <taxon>Euteleostomi</taxon>
        <taxon>Actinopterygii</taxon>
        <taxon>Neopterygii</taxon>
        <taxon>Teleostei</taxon>
        <taxon>Neoteleostei</taxon>
        <taxon>Acanthomorphata</taxon>
        <taxon>Ovalentaria</taxon>
        <taxon>Atherinomorphae</taxon>
        <taxon>Cyprinodontiformes</taxon>
        <taxon>Goodeidae</taxon>
        <taxon>Ilyodon</taxon>
    </lineage>
</organism>
<name>A0ABV0VI11_9TELE</name>
<evidence type="ECO:0000256" key="1">
    <source>
        <dbReference type="SAM" id="MobiDB-lite"/>
    </source>
</evidence>
<evidence type="ECO:0000313" key="2">
    <source>
        <dbReference type="EMBL" id="MEQ2256870.1"/>
    </source>
</evidence>
<gene>
    <name evidence="2" type="ORF">ILYODFUR_028561</name>
</gene>
<feature type="region of interest" description="Disordered" evidence="1">
    <location>
        <begin position="1"/>
        <end position="22"/>
    </location>
</feature>
<reference evidence="2 3" key="1">
    <citation type="submission" date="2021-06" db="EMBL/GenBank/DDBJ databases">
        <authorList>
            <person name="Palmer J.M."/>
        </authorList>
    </citation>
    <scope>NUCLEOTIDE SEQUENCE [LARGE SCALE GENOMIC DNA]</scope>
    <source>
        <strain evidence="3">if_2019</strain>
        <tissue evidence="2">Muscle</tissue>
    </source>
</reference>
<sequence>MAKFSFHSSNAGSSSSHIYNSSSNGSHVHCRFHRNGEPREGVSPLCSPSDLAQSGFSWSNLSLLIPESCLKESGNLETRRLQTHGSCSLPPSPSSQGEPSDPTQRNIHLPVHPSAEFFSPRKKGHFFNWRSQELVGSLPANHRCCGEGLIPLPPYPASRSITPVLTRLPSSWFPFILASTV</sequence>
<evidence type="ECO:0000313" key="3">
    <source>
        <dbReference type="Proteomes" id="UP001482620"/>
    </source>
</evidence>
<proteinExistence type="predicted"/>
<comment type="caution">
    <text evidence="2">The sequence shown here is derived from an EMBL/GenBank/DDBJ whole genome shotgun (WGS) entry which is preliminary data.</text>
</comment>
<keyword evidence="3" id="KW-1185">Reference proteome</keyword>
<protein>
    <submittedName>
        <fullName evidence="2">Uncharacterized protein</fullName>
    </submittedName>
</protein>
<feature type="region of interest" description="Disordered" evidence="1">
    <location>
        <begin position="80"/>
        <end position="108"/>
    </location>
</feature>
<feature type="compositionally biased region" description="Polar residues" evidence="1">
    <location>
        <begin position="94"/>
        <end position="106"/>
    </location>
</feature>
<dbReference type="Proteomes" id="UP001482620">
    <property type="component" value="Unassembled WGS sequence"/>
</dbReference>